<dbReference type="InterPro" id="IPR036097">
    <property type="entry name" value="HisK_dim/P_sf"/>
</dbReference>
<dbReference type="Pfam" id="PF00072">
    <property type="entry name" value="Response_reg"/>
    <property type="match status" value="1"/>
</dbReference>
<dbReference type="InterPro" id="IPR036457">
    <property type="entry name" value="PPM-type-like_dom_sf"/>
</dbReference>
<reference evidence="7 8" key="1">
    <citation type="submission" date="2021-03" db="EMBL/GenBank/DDBJ databases">
        <title>Genomic and phenotypic characterization of Chloracidobacterium isolates provides evidence for multiple species.</title>
        <authorList>
            <person name="Saini M.K."/>
            <person name="Costas A.M.G."/>
            <person name="Tank M."/>
            <person name="Bryant D.A."/>
        </authorList>
    </citation>
    <scope>NUCLEOTIDE SEQUENCE [LARGE SCALE GENOMIC DNA]</scope>
    <source>
        <strain evidence="7 8">BV2-C</strain>
    </source>
</reference>
<dbReference type="Proteomes" id="UP000676506">
    <property type="component" value="Chromosome 2"/>
</dbReference>
<dbReference type="PANTHER" id="PTHR43547">
    <property type="entry name" value="TWO-COMPONENT HISTIDINE KINASE"/>
    <property type="match status" value="1"/>
</dbReference>
<dbReference type="SMART" id="SM00388">
    <property type="entry name" value="HisKA"/>
    <property type="match status" value="1"/>
</dbReference>
<keyword evidence="3 4" id="KW-0597">Phosphoprotein</keyword>
<dbReference type="InterPro" id="IPR003660">
    <property type="entry name" value="HAMP_dom"/>
</dbReference>
<accession>A0ABX8BAU9</accession>
<keyword evidence="8" id="KW-1185">Reference proteome</keyword>
<gene>
    <name evidence="7" type="ORF">J8C06_13490</name>
</gene>
<dbReference type="Pfam" id="PF00512">
    <property type="entry name" value="HisKA"/>
    <property type="match status" value="1"/>
</dbReference>
<dbReference type="SUPFAM" id="SSF47384">
    <property type="entry name" value="Homodimeric domain of signal transducing histidine kinase"/>
    <property type="match status" value="1"/>
</dbReference>
<dbReference type="InterPro" id="IPR011006">
    <property type="entry name" value="CheY-like_superfamily"/>
</dbReference>
<dbReference type="CDD" id="cd06225">
    <property type="entry name" value="HAMP"/>
    <property type="match status" value="1"/>
</dbReference>
<dbReference type="Gene3D" id="6.10.340.10">
    <property type="match status" value="1"/>
</dbReference>
<feature type="domain" description="HAMP" evidence="6">
    <location>
        <begin position="316"/>
        <end position="371"/>
    </location>
</feature>
<evidence type="ECO:0000256" key="4">
    <source>
        <dbReference type="PROSITE-ProRule" id="PRU00169"/>
    </source>
</evidence>
<sequence>MSFDLNQDGKLTPRGKLRKPSAASVLLGELRHELRTPLNAIIGYSELLLEDAEEGSLLRLELDGIYATGQDLLRIVNSTLDAARIDATSAQPKLQNFGETLYQDTYTLLQDILAHTTQAQAMAAADARPDIEKIHQSAEYLASLIQTLFSLSAFDDDLELADIVAQSRNAPTVERFVADRQATSGEFYGQILVVDDNALNRDLLTLRLAQQRYAVVTARNGREALELVAGGAFDLILLDIMMPELDGFETLRRLKENVISRDIPVIMISAVDEIDSVVRCIEMGAEDYLPKPFSLPLLRARVGTCFEKKRLRDHEKAYLRHVARLTEAAAAVEVGTFSETLLAEVAIRNDELGRLARVFQEMAAEIKAREAVLEMKIRERTAEVEAQRNALAASNTRILDSIRYALRIQQAMLPSLDHIASHVPELFTLYRAKDIVSGDFYWFHTFDDELILAVADCTGHGVPGSLMSIVGMNGLNQIVLQNHVTQPAEILKQLHAHIRAVLKQDRHGGQFEFQLDSMDIGVCHVLKGERRLMFAGARRPLFIVADDGQLAVIPGNRLSVGGRQHARERAFEAFEAPLDANATYYLTTDGFADQPDANGEKFGTPRFRDLLTTLAGQPLEMQRTTLEKQFDQLLTFGPQRDDVTVLGFRA</sequence>
<evidence type="ECO:0000256" key="1">
    <source>
        <dbReference type="ARBA" id="ARBA00000085"/>
    </source>
</evidence>
<dbReference type="SMART" id="SM00331">
    <property type="entry name" value="PP2C_SIG"/>
    <property type="match status" value="1"/>
</dbReference>
<dbReference type="PANTHER" id="PTHR43547:SF2">
    <property type="entry name" value="HYBRID SIGNAL TRANSDUCTION HISTIDINE KINASE C"/>
    <property type="match status" value="1"/>
</dbReference>
<dbReference type="InterPro" id="IPR001932">
    <property type="entry name" value="PPM-type_phosphatase-like_dom"/>
</dbReference>
<dbReference type="SMART" id="SM00304">
    <property type="entry name" value="HAMP"/>
    <property type="match status" value="1"/>
</dbReference>
<feature type="modified residue" description="4-aspartylphosphate" evidence="4">
    <location>
        <position position="239"/>
    </location>
</feature>
<dbReference type="Pfam" id="PF07228">
    <property type="entry name" value="SpoIIE"/>
    <property type="match status" value="1"/>
</dbReference>
<dbReference type="SUPFAM" id="SSF52172">
    <property type="entry name" value="CheY-like"/>
    <property type="match status" value="1"/>
</dbReference>
<comment type="catalytic activity">
    <reaction evidence="1">
        <text>ATP + protein L-histidine = ADP + protein N-phospho-L-histidine.</text>
        <dbReference type="EC" id="2.7.13.3"/>
    </reaction>
</comment>
<dbReference type="Gene3D" id="1.10.287.130">
    <property type="match status" value="1"/>
</dbReference>
<evidence type="ECO:0000259" key="5">
    <source>
        <dbReference type="PROSITE" id="PS50110"/>
    </source>
</evidence>
<dbReference type="PROSITE" id="PS50110">
    <property type="entry name" value="RESPONSE_REGULATORY"/>
    <property type="match status" value="1"/>
</dbReference>
<dbReference type="InterPro" id="IPR003661">
    <property type="entry name" value="HisK_dim/P_dom"/>
</dbReference>
<dbReference type="InterPro" id="IPR001789">
    <property type="entry name" value="Sig_transdc_resp-reg_receiver"/>
</dbReference>
<dbReference type="PROSITE" id="PS50885">
    <property type="entry name" value="HAMP"/>
    <property type="match status" value="1"/>
</dbReference>
<name>A0ABX8BAU9_9BACT</name>
<proteinExistence type="predicted"/>
<evidence type="ECO:0000313" key="7">
    <source>
        <dbReference type="EMBL" id="QUW04061.1"/>
    </source>
</evidence>
<dbReference type="CDD" id="cd00082">
    <property type="entry name" value="HisKA"/>
    <property type="match status" value="1"/>
</dbReference>
<dbReference type="SMART" id="SM00448">
    <property type="entry name" value="REC"/>
    <property type="match status" value="1"/>
</dbReference>
<dbReference type="Gene3D" id="3.40.50.2300">
    <property type="match status" value="1"/>
</dbReference>
<dbReference type="Pfam" id="PF00672">
    <property type="entry name" value="HAMP"/>
    <property type="match status" value="1"/>
</dbReference>
<feature type="domain" description="Response regulatory" evidence="5">
    <location>
        <begin position="190"/>
        <end position="306"/>
    </location>
</feature>
<dbReference type="EMBL" id="CP072649">
    <property type="protein sequence ID" value="QUW04061.1"/>
    <property type="molecule type" value="Genomic_DNA"/>
</dbReference>
<evidence type="ECO:0000313" key="8">
    <source>
        <dbReference type="Proteomes" id="UP000676506"/>
    </source>
</evidence>
<evidence type="ECO:0000256" key="3">
    <source>
        <dbReference type="ARBA" id="ARBA00022553"/>
    </source>
</evidence>
<evidence type="ECO:0000256" key="2">
    <source>
        <dbReference type="ARBA" id="ARBA00012438"/>
    </source>
</evidence>
<protein>
    <recommendedName>
        <fullName evidence="2">histidine kinase</fullName>
        <ecNumber evidence="2">2.7.13.3</ecNumber>
    </recommendedName>
</protein>
<evidence type="ECO:0000259" key="6">
    <source>
        <dbReference type="PROSITE" id="PS50885"/>
    </source>
</evidence>
<dbReference type="RefSeq" id="WP_211429950.1">
    <property type="nucleotide sequence ID" value="NZ_CP072649.1"/>
</dbReference>
<organism evidence="7 8">
    <name type="scientific">Chloracidobacterium validum</name>
    <dbReference type="NCBI Taxonomy" id="2821543"/>
    <lineage>
        <taxon>Bacteria</taxon>
        <taxon>Pseudomonadati</taxon>
        <taxon>Acidobacteriota</taxon>
        <taxon>Terriglobia</taxon>
        <taxon>Terriglobales</taxon>
        <taxon>Acidobacteriaceae</taxon>
        <taxon>Chloracidobacterium</taxon>
    </lineage>
</organism>
<dbReference type="Gene3D" id="3.60.40.10">
    <property type="entry name" value="PPM-type phosphatase domain"/>
    <property type="match status" value="1"/>
</dbReference>
<dbReference type="EC" id="2.7.13.3" evidence="2"/>